<accession>A0A4C1Z3B6</accession>
<comment type="caution">
    <text evidence="2">The sequence shown here is derived from an EMBL/GenBank/DDBJ whole genome shotgun (WGS) entry which is preliminary data.</text>
</comment>
<dbReference type="Proteomes" id="UP000299102">
    <property type="component" value="Unassembled WGS sequence"/>
</dbReference>
<feature type="region of interest" description="Disordered" evidence="1">
    <location>
        <begin position="1"/>
        <end position="28"/>
    </location>
</feature>
<feature type="compositionally biased region" description="Basic and acidic residues" evidence="1">
    <location>
        <begin position="1"/>
        <end position="21"/>
    </location>
</feature>
<gene>
    <name evidence="2" type="ORF">EVAR_52052_1</name>
</gene>
<evidence type="ECO:0000313" key="3">
    <source>
        <dbReference type="Proteomes" id="UP000299102"/>
    </source>
</evidence>
<dbReference type="AlphaFoldDB" id="A0A4C1Z3B6"/>
<protein>
    <submittedName>
        <fullName evidence="2">Uncharacterized protein</fullName>
    </submittedName>
</protein>
<evidence type="ECO:0000313" key="2">
    <source>
        <dbReference type="EMBL" id="GBP83251.1"/>
    </source>
</evidence>
<sequence length="112" mass="12077">MVFSKESSRPCRGEERKRLEPPPRAQVGSRYTYLSPASWNRHVWTRAHGGASTPAGGVCGCLLIRGSPLPSADSATLTERKQTDNGPAPRYPAGLAASISCRISPIANFHNM</sequence>
<organism evidence="2 3">
    <name type="scientific">Eumeta variegata</name>
    <name type="common">Bagworm moth</name>
    <name type="synonym">Eumeta japonica</name>
    <dbReference type="NCBI Taxonomy" id="151549"/>
    <lineage>
        <taxon>Eukaryota</taxon>
        <taxon>Metazoa</taxon>
        <taxon>Ecdysozoa</taxon>
        <taxon>Arthropoda</taxon>
        <taxon>Hexapoda</taxon>
        <taxon>Insecta</taxon>
        <taxon>Pterygota</taxon>
        <taxon>Neoptera</taxon>
        <taxon>Endopterygota</taxon>
        <taxon>Lepidoptera</taxon>
        <taxon>Glossata</taxon>
        <taxon>Ditrysia</taxon>
        <taxon>Tineoidea</taxon>
        <taxon>Psychidae</taxon>
        <taxon>Oiketicinae</taxon>
        <taxon>Eumeta</taxon>
    </lineage>
</organism>
<feature type="region of interest" description="Disordered" evidence="1">
    <location>
        <begin position="70"/>
        <end position="91"/>
    </location>
</feature>
<dbReference type="EMBL" id="BGZK01001611">
    <property type="protein sequence ID" value="GBP83251.1"/>
    <property type="molecule type" value="Genomic_DNA"/>
</dbReference>
<keyword evidence="3" id="KW-1185">Reference proteome</keyword>
<evidence type="ECO:0000256" key="1">
    <source>
        <dbReference type="SAM" id="MobiDB-lite"/>
    </source>
</evidence>
<proteinExistence type="predicted"/>
<name>A0A4C1Z3B6_EUMVA</name>
<reference evidence="2 3" key="1">
    <citation type="journal article" date="2019" name="Commun. Biol.">
        <title>The bagworm genome reveals a unique fibroin gene that provides high tensile strength.</title>
        <authorList>
            <person name="Kono N."/>
            <person name="Nakamura H."/>
            <person name="Ohtoshi R."/>
            <person name="Tomita M."/>
            <person name="Numata K."/>
            <person name="Arakawa K."/>
        </authorList>
    </citation>
    <scope>NUCLEOTIDE SEQUENCE [LARGE SCALE GENOMIC DNA]</scope>
</reference>